<accession>A0ACB8WFF2</accession>
<organism evidence="1 2">
    <name type="scientific">Scortum barcoo</name>
    <name type="common">barcoo grunter</name>
    <dbReference type="NCBI Taxonomy" id="214431"/>
    <lineage>
        <taxon>Eukaryota</taxon>
        <taxon>Metazoa</taxon>
        <taxon>Chordata</taxon>
        <taxon>Craniata</taxon>
        <taxon>Vertebrata</taxon>
        <taxon>Euteleostomi</taxon>
        <taxon>Actinopterygii</taxon>
        <taxon>Neopterygii</taxon>
        <taxon>Teleostei</taxon>
        <taxon>Neoteleostei</taxon>
        <taxon>Acanthomorphata</taxon>
        <taxon>Eupercaria</taxon>
        <taxon>Centrarchiformes</taxon>
        <taxon>Terapontoidei</taxon>
        <taxon>Terapontidae</taxon>
        <taxon>Scortum</taxon>
    </lineage>
</organism>
<proteinExistence type="predicted"/>
<protein>
    <submittedName>
        <fullName evidence="1">Uncharacterized protein</fullName>
    </submittedName>
</protein>
<sequence length="440" mass="50735">MSKPRDYSSQSYSPGTTGPAKSIPTNSIDPAGKSREKDDMVGLNDKFIRLIDKLKSLLYVYFYVSCLSQMKDLEDENKKLDTKLKILKDKEDYDGKIDEIVKQLENEMEQQIESLIRDQEKLQADLLKAQQEVEDTKKNYEDKLEKKTDLENEFIVTKKDVDDGHLDTVDLALELEDLMGKLDFLRVGYDEEIKELESQVQNETVILPDNSKRSLDMDEIIESVKNQYANMAARSRHDVEQWNQKKMDAMVLNAGQREQEVRDLKREMSDMLRLIQRLNGDLEALLRKEESLKKEVNNLRIDCDTNLENAREDIGQLEEALRRAKQDLAGQIREHQELMNLKLALDIEIATYRKLLEGEEQRYVGASICMSLYSISKNKPTNPSPYLHADVHLPEKPRAPEPNVVPPTITIIPPAKKRLLIRVEVEAGRVVSESSHYTED</sequence>
<evidence type="ECO:0000313" key="1">
    <source>
        <dbReference type="EMBL" id="KAI3365992.1"/>
    </source>
</evidence>
<evidence type="ECO:0000313" key="2">
    <source>
        <dbReference type="Proteomes" id="UP000831701"/>
    </source>
</evidence>
<keyword evidence="2" id="KW-1185">Reference proteome</keyword>
<gene>
    <name evidence="1" type="ORF">L3Q82_009824</name>
</gene>
<dbReference type="EMBL" id="CM041541">
    <property type="protein sequence ID" value="KAI3365992.1"/>
    <property type="molecule type" value="Genomic_DNA"/>
</dbReference>
<dbReference type="Proteomes" id="UP000831701">
    <property type="component" value="Chromosome 11"/>
</dbReference>
<name>A0ACB8WFF2_9TELE</name>
<reference evidence="1" key="1">
    <citation type="submission" date="2022-04" db="EMBL/GenBank/DDBJ databases">
        <title>Jade perch genome.</title>
        <authorList>
            <person name="Chao B."/>
        </authorList>
    </citation>
    <scope>NUCLEOTIDE SEQUENCE</scope>
    <source>
        <strain evidence="1">CB-2022</strain>
    </source>
</reference>
<comment type="caution">
    <text evidence="1">The sequence shown here is derived from an EMBL/GenBank/DDBJ whole genome shotgun (WGS) entry which is preliminary data.</text>
</comment>